<dbReference type="InterPro" id="IPR014284">
    <property type="entry name" value="RNA_pol_sigma-70_dom"/>
</dbReference>
<evidence type="ECO:0000256" key="1">
    <source>
        <dbReference type="ARBA" id="ARBA00010641"/>
    </source>
</evidence>
<dbReference type="InterPro" id="IPR007627">
    <property type="entry name" value="RNA_pol_sigma70_r2"/>
</dbReference>
<dbReference type="AlphaFoldDB" id="A0A1M6QU29"/>
<dbReference type="Proteomes" id="UP000183975">
    <property type="component" value="Unassembled WGS sequence"/>
</dbReference>
<dbReference type="GO" id="GO:0003677">
    <property type="term" value="F:DNA binding"/>
    <property type="evidence" value="ECO:0007669"/>
    <property type="project" value="UniProtKB-KW"/>
</dbReference>
<dbReference type="Pfam" id="PF08281">
    <property type="entry name" value="Sigma70_r4_2"/>
    <property type="match status" value="1"/>
</dbReference>
<dbReference type="GO" id="GO:0006950">
    <property type="term" value="P:response to stress"/>
    <property type="evidence" value="ECO:0007669"/>
    <property type="project" value="UniProtKB-ARBA"/>
</dbReference>
<evidence type="ECO:0000256" key="3">
    <source>
        <dbReference type="ARBA" id="ARBA00023082"/>
    </source>
</evidence>
<dbReference type="NCBIfam" id="TIGR02937">
    <property type="entry name" value="sigma70-ECF"/>
    <property type="match status" value="1"/>
</dbReference>
<dbReference type="GO" id="GO:0006352">
    <property type="term" value="P:DNA-templated transcription initiation"/>
    <property type="evidence" value="ECO:0007669"/>
    <property type="project" value="InterPro"/>
</dbReference>
<dbReference type="SUPFAM" id="SSF88659">
    <property type="entry name" value="Sigma3 and sigma4 domains of RNA polymerase sigma factors"/>
    <property type="match status" value="1"/>
</dbReference>
<evidence type="ECO:0000256" key="4">
    <source>
        <dbReference type="ARBA" id="ARBA00023125"/>
    </source>
</evidence>
<keyword evidence="10" id="KW-1185">Reference proteome</keyword>
<accession>A0A1M6QU29</accession>
<gene>
    <name evidence="9" type="ORF">SAMN02745138_01404</name>
</gene>
<evidence type="ECO:0000256" key="6">
    <source>
        <dbReference type="RuleBase" id="RU000716"/>
    </source>
</evidence>
<proteinExistence type="inferred from homology"/>
<dbReference type="Gene3D" id="1.10.1740.10">
    <property type="match status" value="1"/>
</dbReference>
<dbReference type="PANTHER" id="PTHR43133:SF51">
    <property type="entry name" value="RNA POLYMERASE SIGMA FACTOR"/>
    <property type="match status" value="1"/>
</dbReference>
<evidence type="ECO:0000313" key="9">
    <source>
        <dbReference type="EMBL" id="SHK23761.1"/>
    </source>
</evidence>
<comment type="similarity">
    <text evidence="1 6">Belongs to the sigma-70 factor family. ECF subfamily.</text>
</comment>
<feature type="domain" description="RNA polymerase sigma-70 region 2" evidence="7">
    <location>
        <begin position="24"/>
        <end position="90"/>
    </location>
</feature>
<evidence type="ECO:0000259" key="8">
    <source>
        <dbReference type="Pfam" id="PF08281"/>
    </source>
</evidence>
<dbReference type="SUPFAM" id="SSF88946">
    <property type="entry name" value="Sigma2 domain of RNA polymerase sigma factors"/>
    <property type="match status" value="1"/>
</dbReference>
<protein>
    <recommendedName>
        <fullName evidence="6">RNA polymerase sigma factor</fullName>
    </recommendedName>
</protein>
<dbReference type="InterPro" id="IPR013324">
    <property type="entry name" value="RNA_pol_sigma_r3/r4-like"/>
</dbReference>
<dbReference type="InterPro" id="IPR000838">
    <property type="entry name" value="RNA_pol_sigma70_ECF_CS"/>
</dbReference>
<dbReference type="EMBL" id="FRAH01000020">
    <property type="protein sequence ID" value="SHK23761.1"/>
    <property type="molecule type" value="Genomic_DNA"/>
</dbReference>
<organism evidence="9 10">
    <name type="scientific">Anaerotignum lactatifermentans DSM 14214</name>
    <dbReference type="NCBI Taxonomy" id="1121323"/>
    <lineage>
        <taxon>Bacteria</taxon>
        <taxon>Bacillati</taxon>
        <taxon>Bacillota</taxon>
        <taxon>Clostridia</taxon>
        <taxon>Lachnospirales</taxon>
        <taxon>Anaerotignaceae</taxon>
        <taxon>Anaerotignum</taxon>
    </lineage>
</organism>
<dbReference type="Pfam" id="PF04542">
    <property type="entry name" value="Sigma70_r2"/>
    <property type="match status" value="1"/>
</dbReference>
<evidence type="ECO:0000256" key="2">
    <source>
        <dbReference type="ARBA" id="ARBA00023015"/>
    </source>
</evidence>
<keyword evidence="2 6" id="KW-0805">Transcription regulation</keyword>
<dbReference type="PANTHER" id="PTHR43133">
    <property type="entry name" value="RNA POLYMERASE ECF-TYPE SIGMA FACTO"/>
    <property type="match status" value="1"/>
</dbReference>
<dbReference type="InterPro" id="IPR013325">
    <property type="entry name" value="RNA_pol_sigma_r2"/>
</dbReference>
<keyword evidence="5 6" id="KW-0804">Transcription</keyword>
<dbReference type="InterPro" id="IPR013249">
    <property type="entry name" value="RNA_pol_sigma70_r4_t2"/>
</dbReference>
<keyword evidence="4 6" id="KW-0238">DNA-binding</keyword>
<feature type="domain" description="RNA polymerase sigma factor 70 region 4 type 2" evidence="8">
    <location>
        <begin position="124"/>
        <end position="175"/>
    </location>
</feature>
<evidence type="ECO:0000256" key="5">
    <source>
        <dbReference type="ARBA" id="ARBA00023163"/>
    </source>
</evidence>
<dbReference type="InterPro" id="IPR036388">
    <property type="entry name" value="WH-like_DNA-bd_sf"/>
</dbReference>
<evidence type="ECO:0000259" key="7">
    <source>
        <dbReference type="Pfam" id="PF04542"/>
    </source>
</evidence>
<name>A0A1M6QU29_9FIRM</name>
<dbReference type="InterPro" id="IPR039425">
    <property type="entry name" value="RNA_pol_sigma-70-like"/>
</dbReference>
<keyword evidence="3 6" id="KW-0731">Sigma factor</keyword>
<evidence type="ECO:0000313" key="10">
    <source>
        <dbReference type="Proteomes" id="UP000183975"/>
    </source>
</evidence>
<reference evidence="9 10" key="1">
    <citation type="submission" date="2016-11" db="EMBL/GenBank/DDBJ databases">
        <authorList>
            <person name="Jaros S."/>
            <person name="Januszkiewicz K."/>
            <person name="Wedrychowicz H."/>
        </authorList>
    </citation>
    <scope>NUCLEOTIDE SEQUENCE [LARGE SCALE GENOMIC DNA]</scope>
    <source>
        <strain evidence="9 10">DSM 14214</strain>
    </source>
</reference>
<dbReference type="Gene3D" id="1.10.10.10">
    <property type="entry name" value="Winged helix-like DNA-binding domain superfamily/Winged helix DNA-binding domain"/>
    <property type="match status" value="1"/>
</dbReference>
<sequence>MFLMVYCNAKQANGGEQVNSFEMLYRAYYDRVYAFLHRLCGDRALAEDLAQETFLQAYMSFHRFRGECEVFTWLASIGKHVYFKYLKRNKLHLDSANLDLVVNTYYTQNADPEEYVHKKYVEKAVRAMVKEIPKKYRDVVLLRIYAELPFSQIALALKISENSAKVIFFRAKKKMMEVLKDEFAV</sequence>
<dbReference type="PROSITE" id="PS01063">
    <property type="entry name" value="SIGMA70_ECF"/>
    <property type="match status" value="1"/>
</dbReference>
<dbReference type="GO" id="GO:0016987">
    <property type="term" value="F:sigma factor activity"/>
    <property type="evidence" value="ECO:0007669"/>
    <property type="project" value="UniProtKB-KW"/>
</dbReference>